<dbReference type="OrthoDB" id="726732at2759"/>
<dbReference type="EMBL" id="GDQN01004927">
    <property type="protein sequence ID" value="JAT86127.1"/>
    <property type="molecule type" value="Transcribed_RNA"/>
</dbReference>
<feature type="non-terminal residue" evidence="1">
    <location>
        <position position="135"/>
    </location>
</feature>
<accession>A0A1E1WGT7</accession>
<name>A0A1E1WGT7_PECGO</name>
<sequence length="135" mass="15250">MLSNKRLVAVCAIAFCCNIAGLVFFVKYNVGDRCYATIDEHHVVAAMIPDDFLSFGIDASEIQNYDQVDFGKHKLRKLARALAPARLRLGGTMSERLIFSKDDTTTVSCEHCPFNTTKSFCHAIKRLFKHKFLPF</sequence>
<protein>
    <submittedName>
        <fullName evidence="1">Uncharacterized protein</fullName>
    </submittedName>
</protein>
<dbReference type="AlphaFoldDB" id="A0A1E1WGT7"/>
<organism evidence="1">
    <name type="scientific">Pectinophora gossypiella</name>
    <name type="common">Cotton pink bollworm</name>
    <name type="synonym">Depressaria gossypiella</name>
    <dbReference type="NCBI Taxonomy" id="13191"/>
    <lineage>
        <taxon>Eukaryota</taxon>
        <taxon>Metazoa</taxon>
        <taxon>Ecdysozoa</taxon>
        <taxon>Arthropoda</taxon>
        <taxon>Hexapoda</taxon>
        <taxon>Insecta</taxon>
        <taxon>Pterygota</taxon>
        <taxon>Neoptera</taxon>
        <taxon>Endopterygota</taxon>
        <taxon>Lepidoptera</taxon>
        <taxon>Glossata</taxon>
        <taxon>Ditrysia</taxon>
        <taxon>Gelechioidea</taxon>
        <taxon>Gelechiidae</taxon>
        <taxon>Apatetrinae</taxon>
        <taxon>Pectinophora</taxon>
    </lineage>
</organism>
<dbReference type="Gene3D" id="3.20.20.80">
    <property type="entry name" value="Glycosidases"/>
    <property type="match status" value="1"/>
</dbReference>
<evidence type="ECO:0000313" key="1">
    <source>
        <dbReference type="EMBL" id="JAT86127.1"/>
    </source>
</evidence>
<proteinExistence type="predicted"/>
<gene>
    <name evidence="1" type="ORF">g.4385</name>
</gene>
<reference evidence="1" key="1">
    <citation type="submission" date="2015-09" db="EMBL/GenBank/DDBJ databases">
        <title>De novo assembly of Pectinophora gossypiella (Pink Bollworm) gut transcriptome.</title>
        <authorList>
            <person name="Tassone E.E."/>
        </authorList>
    </citation>
    <scope>NUCLEOTIDE SEQUENCE</scope>
</reference>